<sequence length="72" mass="7782">MRDRLHHRTDLRYCGVHVEGGAGQHAPQVGSGTARRAAARIGSRAAEVDSGQHGYESTERTDRFPAVVVLLS</sequence>
<dbReference type="EMBL" id="BAAAYN010000026">
    <property type="protein sequence ID" value="GAA3389892.1"/>
    <property type="molecule type" value="Genomic_DNA"/>
</dbReference>
<organism evidence="2 3">
    <name type="scientific">Cryptosporangium minutisporangium</name>
    <dbReference type="NCBI Taxonomy" id="113569"/>
    <lineage>
        <taxon>Bacteria</taxon>
        <taxon>Bacillati</taxon>
        <taxon>Actinomycetota</taxon>
        <taxon>Actinomycetes</taxon>
        <taxon>Cryptosporangiales</taxon>
        <taxon>Cryptosporangiaceae</taxon>
        <taxon>Cryptosporangium</taxon>
    </lineage>
</organism>
<keyword evidence="3" id="KW-1185">Reference proteome</keyword>
<evidence type="ECO:0000313" key="2">
    <source>
        <dbReference type="EMBL" id="GAA3389892.1"/>
    </source>
</evidence>
<protein>
    <submittedName>
        <fullName evidence="2">Uncharacterized protein</fullName>
    </submittedName>
</protein>
<name>A0ABP6T2H6_9ACTN</name>
<dbReference type="Proteomes" id="UP001501676">
    <property type="component" value="Unassembled WGS sequence"/>
</dbReference>
<feature type="compositionally biased region" description="Low complexity" evidence="1">
    <location>
        <begin position="34"/>
        <end position="45"/>
    </location>
</feature>
<reference evidence="3" key="1">
    <citation type="journal article" date="2019" name="Int. J. Syst. Evol. Microbiol.">
        <title>The Global Catalogue of Microorganisms (GCM) 10K type strain sequencing project: providing services to taxonomists for standard genome sequencing and annotation.</title>
        <authorList>
            <consortium name="The Broad Institute Genomics Platform"/>
            <consortium name="The Broad Institute Genome Sequencing Center for Infectious Disease"/>
            <person name="Wu L."/>
            <person name="Ma J."/>
        </authorList>
    </citation>
    <scope>NUCLEOTIDE SEQUENCE [LARGE SCALE GENOMIC DNA]</scope>
    <source>
        <strain evidence="3">JCM 9458</strain>
    </source>
</reference>
<evidence type="ECO:0000313" key="3">
    <source>
        <dbReference type="Proteomes" id="UP001501676"/>
    </source>
</evidence>
<evidence type="ECO:0000256" key="1">
    <source>
        <dbReference type="SAM" id="MobiDB-lite"/>
    </source>
</evidence>
<gene>
    <name evidence="2" type="ORF">GCM10020369_41790</name>
</gene>
<comment type="caution">
    <text evidence="2">The sequence shown here is derived from an EMBL/GenBank/DDBJ whole genome shotgun (WGS) entry which is preliminary data.</text>
</comment>
<feature type="region of interest" description="Disordered" evidence="1">
    <location>
        <begin position="20"/>
        <end position="59"/>
    </location>
</feature>
<accession>A0ABP6T2H6</accession>
<proteinExistence type="predicted"/>